<name>A0A0S3M447_PARTI</name>
<protein>
    <submittedName>
        <fullName evidence="2">NADH dehydrogenase subunit 2</fullName>
    </submittedName>
</protein>
<feature type="transmembrane region" description="Helical" evidence="1">
    <location>
        <begin position="158"/>
        <end position="184"/>
    </location>
</feature>
<keyword evidence="1" id="KW-1133">Transmembrane helix</keyword>
<evidence type="ECO:0000256" key="1">
    <source>
        <dbReference type="SAM" id="Phobius"/>
    </source>
</evidence>
<feature type="transmembrane region" description="Helical" evidence="1">
    <location>
        <begin position="48"/>
        <end position="72"/>
    </location>
</feature>
<keyword evidence="1" id="KW-0472">Membrane</keyword>
<gene>
    <name evidence="2" type="primary">ND2</name>
</gene>
<keyword evidence="2" id="KW-0496">Mitochondrion</keyword>
<proteinExistence type="predicted"/>
<feature type="transmembrane region" description="Helical" evidence="1">
    <location>
        <begin position="116"/>
        <end position="138"/>
    </location>
</feature>
<dbReference type="CTD" id="4536"/>
<dbReference type="GeneID" id="26373665"/>
<feature type="transmembrane region" description="Helical" evidence="1">
    <location>
        <begin position="6"/>
        <end position="36"/>
    </location>
</feature>
<sequence length="280" mass="33883">MFVLFLMVLVCFIFNVFSCNIFIWWSTFLIMTLLFVLINKSNYSFHGLLNYFVIQEFLGLVFLLLNFSYFQLFVLFLKVGVSPFHFWIFSVVNSIYGWGVLWFLTFQKLPFFPVILYFLDFSFYFVILLGIFVCYFQLFVLKSYKSLLVISSTESFNWIIFLAFFSIFNGFLFFCYYIVLMFFLIEYSSKKNQDFFSWELVLLFMNIPLSLNFFIKIFSFISLLDVSSFVFLFVLFLMFLSMLCFGFWLVNMSTKFYFYNVLNFNSFYFFIYPVMFLCLI</sequence>
<dbReference type="RefSeq" id="YP_009186328.1">
    <property type="nucleotide sequence ID" value="NC_028620.1"/>
</dbReference>
<dbReference type="AlphaFoldDB" id="A0A0S3M447"/>
<reference evidence="2" key="1">
    <citation type="submission" date="2015-04" db="EMBL/GenBank/DDBJ databases">
        <title>Genome, transcriptome and proteome adaptations to nematode parasitism in Strongyloides.</title>
        <authorList>
            <person name="Hunt V."/>
            <person name="Tsai I.J."/>
            <person name="Coghlan A."/>
            <person name="Reid A.J."/>
            <person name="Holroyd N."/>
            <person name="Foth B."/>
            <person name="Tracey A."/>
            <person name="Cotton J.A."/>
            <person name="Stanley E."/>
            <person name="Beasley H."/>
            <person name="Bennett H."/>
            <person name="Brooks K."/>
            <person name="Kikuchi T."/>
            <person name="Viney M."/>
            <person name="Berriman M."/>
        </authorList>
    </citation>
    <scope>NUCLEOTIDE SEQUENCE</scope>
    <source>
        <strain evidence="2">KNP</strain>
    </source>
</reference>
<dbReference type="EMBL" id="LC050209">
    <property type="protein sequence ID" value="BAT21169.1"/>
    <property type="molecule type" value="Genomic_DNA"/>
</dbReference>
<accession>A0A0S3M447</accession>
<organism evidence="2">
    <name type="scientific">Parastrongyloides trichosuri</name>
    <name type="common">Possum-specific nematode worm</name>
    <dbReference type="NCBI Taxonomy" id="131310"/>
    <lineage>
        <taxon>Eukaryota</taxon>
        <taxon>Metazoa</taxon>
        <taxon>Ecdysozoa</taxon>
        <taxon>Nematoda</taxon>
        <taxon>Chromadorea</taxon>
        <taxon>Rhabditida</taxon>
        <taxon>Tylenchina</taxon>
        <taxon>Panagrolaimomorpha</taxon>
        <taxon>Strongyloidoidea</taxon>
        <taxon>Strongyloididae</taxon>
        <taxon>Parastrongyloides</taxon>
    </lineage>
</organism>
<geneLocation type="mitochondrion" evidence="2"/>
<evidence type="ECO:0000313" key="2">
    <source>
        <dbReference type="EMBL" id="BAT21169.1"/>
    </source>
</evidence>
<feature type="transmembrane region" description="Helical" evidence="1">
    <location>
        <begin position="229"/>
        <end position="250"/>
    </location>
</feature>
<feature type="transmembrane region" description="Helical" evidence="1">
    <location>
        <begin position="84"/>
        <end position="104"/>
    </location>
</feature>
<keyword evidence="1" id="KW-0812">Transmembrane</keyword>
<feature type="transmembrane region" description="Helical" evidence="1">
    <location>
        <begin position="196"/>
        <end position="223"/>
    </location>
</feature>
<feature type="transmembrane region" description="Helical" evidence="1">
    <location>
        <begin position="257"/>
        <end position="277"/>
    </location>
</feature>